<evidence type="ECO:0000256" key="1">
    <source>
        <dbReference type="SAM" id="SignalP"/>
    </source>
</evidence>
<feature type="chain" id="PRO_5045888262" description="Lipoprotein" evidence="1">
    <location>
        <begin position="19"/>
        <end position="179"/>
    </location>
</feature>
<sequence length="179" mass="20327">MRLAVALFFVLLLSACSASEPRMIADEVKSAMEAAKMPVERILHMEPLRDGLHIFYRDEAGRLNAGFVRLSRDDWQWVIGEGSVEWEAETDKGLSWFAGNNREIPVNYTYGSLYDPRIATVRIRMQDSAIDQMAKIVSAPEGGRLWFAYHETPVNTPIEIYGLAPDGTTIYPKTPYDRR</sequence>
<keyword evidence="3" id="KW-1185">Reference proteome</keyword>
<evidence type="ECO:0008006" key="4">
    <source>
        <dbReference type="Google" id="ProtNLM"/>
    </source>
</evidence>
<name>A0ABV8KBQ3_9BACL</name>
<dbReference type="EMBL" id="JBHSAM010000036">
    <property type="protein sequence ID" value="MFC4103451.1"/>
    <property type="molecule type" value="Genomic_DNA"/>
</dbReference>
<protein>
    <recommendedName>
        <fullName evidence="4">Lipoprotein</fullName>
    </recommendedName>
</protein>
<dbReference type="RefSeq" id="WP_377722049.1">
    <property type="nucleotide sequence ID" value="NZ_JBHSAM010000036.1"/>
</dbReference>
<reference evidence="3" key="1">
    <citation type="journal article" date="2019" name="Int. J. Syst. Evol. Microbiol.">
        <title>The Global Catalogue of Microorganisms (GCM) 10K type strain sequencing project: providing services to taxonomists for standard genome sequencing and annotation.</title>
        <authorList>
            <consortium name="The Broad Institute Genomics Platform"/>
            <consortium name="The Broad Institute Genome Sequencing Center for Infectious Disease"/>
            <person name="Wu L."/>
            <person name="Ma J."/>
        </authorList>
    </citation>
    <scope>NUCLEOTIDE SEQUENCE [LARGE SCALE GENOMIC DNA]</scope>
    <source>
        <strain evidence="3">IBRC-M 10987</strain>
    </source>
</reference>
<organism evidence="2 3">
    <name type="scientific">Paenibacillus xanthanilyticus</name>
    <dbReference type="NCBI Taxonomy" id="1783531"/>
    <lineage>
        <taxon>Bacteria</taxon>
        <taxon>Bacillati</taxon>
        <taxon>Bacillota</taxon>
        <taxon>Bacilli</taxon>
        <taxon>Bacillales</taxon>
        <taxon>Paenibacillaceae</taxon>
        <taxon>Paenibacillus</taxon>
    </lineage>
</organism>
<gene>
    <name evidence="2" type="ORF">ACFOZ8_27925</name>
</gene>
<accession>A0ABV8KBQ3</accession>
<comment type="caution">
    <text evidence="2">The sequence shown here is derived from an EMBL/GenBank/DDBJ whole genome shotgun (WGS) entry which is preliminary data.</text>
</comment>
<proteinExistence type="predicted"/>
<feature type="signal peptide" evidence="1">
    <location>
        <begin position="1"/>
        <end position="18"/>
    </location>
</feature>
<dbReference type="PROSITE" id="PS51257">
    <property type="entry name" value="PROKAR_LIPOPROTEIN"/>
    <property type="match status" value="1"/>
</dbReference>
<evidence type="ECO:0000313" key="2">
    <source>
        <dbReference type="EMBL" id="MFC4103451.1"/>
    </source>
</evidence>
<evidence type="ECO:0000313" key="3">
    <source>
        <dbReference type="Proteomes" id="UP001595715"/>
    </source>
</evidence>
<keyword evidence="1" id="KW-0732">Signal</keyword>
<dbReference type="Proteomes" id="UP001595715">
    <property type="component" value="Unassembled WGS sequence"/>
</dbReference>